<dbReference type="GO" id="GO:0019592">
    <property type="term" value="P:mannitol catabolic process"/>
    <property type="evidence" value="ECO:0007669"/>
    <property type="project" value="TreeGrafter"/>
</dbReference>
<keyword evidence="6" id="KW-1185">Reference proteome</keyword>
<dbReference type="EMBL" id="FOJG01000001">
    <property type="protein sequence ID" value="SEW31569.1"/>
    <property type="molecule type" value="Genomic_DNA"/>
</dbReference>
<dbReference type="InterPro" id="IPR013118">
    <property type="entry name" value="Mannitol_DH_C"/>
</dbReference>
<dbReference type="GO" id="GO:0005829">
    <property type="term" value="C:cytosol"/>
    <property type="evidence" value="ECO:0007669"/>
    <property type="project" value="TreeGrafter"/>
</dbReference>
<dbReference type="NCBIfam" id="NF002969">
    <property type="entry name" value="PRK03643.1"/>
    <property type="match status" value="1"/>
</dbReference>
<sequence length="497" mass="56109">MLPILNKDFILKQLDSGVHEKTFTFPEKILQFGTGVLLRGLVDYLVDKANRQGIYEGRIVVVKSTDGDTADFSNQDSLFTTHIKGVSQGELVDQVLINAAISRVLQSNAEWEEILAAVHQPALQTIISNTTEVGIQYVPEKIADGVPASYPGKLLAILWERFSYFKGGDHTGFVIVPTELVVNNGHLLRDIVLQLATYNELPAAFITWIREDNHFCNSLVDRIVPGKPRNLAEIEQQVGYTDKLWIEVEPYLLWAIEGNEHIRSVLSFYQADDRMLIEPSITPFREQKLRLLNGSHTAAVPLAFLSGLNTVYESMQDEYMSHFFREVVLREILPTIEESCPTATAFAPAVLDRFANPFIAHKLISITFQESSKMNARNVRTLQRYYEKYQALPPHLCLGFAAMLLFLQPAREEGGKYYGNRGDEEYLITDDNAPVFAAWWRDHIDIKEMVTGICSDKRLWETDLTAIPGFAGEVADLLSILKNKGVKAFIQSQLLKN</sequence>
<evidence type="ECO:0000313" key="5">
    <source>
        <dbReference type="EMBL" id="SEW31569.1"/>
    </source>
</evidence>
<evidence type="ECO:0000259" key="4">
    <source>
        <dbReference type="Pfam" id="PF08125"/>
    </source>
</evidence>
<dbReference type="OrthoDB" id="9768714at2"/>
<dbReference type="InterPro" id="IPR036291">
    <property type="entry name" value="NAD(P)-bd_dom_sf"/>
</dbReference>
<evidence type="ECO:0000256" key="1">
    <source>
        <dbReference type="ARBA" id="ARBA00023002"/>
    </source>
</evidence>
<dbReference type="PANTHER" id="PTHR30524:SF0">
    <property type="entry name" value="ALTRONATE OXIDOREDUCTASE-RELATED"/>
    <property type="match status" value="1"/>
</dbReference>
<dbReference type="RefSeq" id="WP_089893306.1">
    <property type="nucleotide sequence ID" value="NZ_FOJG01000001.1"/>
</dbReference>
<dbReference type="SUPFAM" id="SSF48179">
    <property type="entry name" value="6-phosphogluconate dehydrogenase C-terminal domain-like"/>
    <property type="match status" value="1"/>
</dbReference>
<dbReference type="STRING" id="29529.SAMN04488122_1787"/>
<dbReference type="Gene3D" id="1.10.1040.10">
    <property type="entry name" value="N-(1-d-carboxylethyl)-l-norvaline Dehydrogenase, domain 2"/>
    <property type="match status" value="1"/>
</dbReference>
<feature type="domain" description="Mannitol dehydrogenase C-terminal" evidence="4">
    <location>
        <begin position="281"/>
        <end position="476"/>
    </location>
</feature>
<gene>
    <name evidence="5" type="ORF">SAMN04488122_1787</name>
</gene>
<dbReference type="Pfam" id="PF01232">
    <property type="entry name" value="Mannitol_dh"/>
    <property type="match status" value="1"/>
</dbReference>
<name>A0A1I0QVS4_9BACT</name>
<keyword evidence="1" id="KW-0560">Oxidoreductase</keyword>
<evidence type="ECO:0000256" key="2">
    <source>
        <dbReference type="ARBA" id="ARBA00023027"/>
    </source>
</evidence>
<proteinExistence type="predicted"/>
<feature type="domain" description="Mannitol dehydrogenase N-terminal" evidence="3">
    <location>
        <begin position="27"/>
        <end position="260"/>
    </location>
</feature>
<dbReference type="Gene3D" id="3.40.50.720">
    <property type="entry name" value="NAD(P)-binding Rossmann-like Domain"/>
    <property type="match status" value="1"/>
</dbReference>
<organism evidence="5 6">
    <name type="scientific">Chitinophaga arvensicola</name>
    <dbReference type="NCBI Taxonomy" id="29529"/>
    <lineage>
        <taxon>Bacteria</taxon>
        <taxon>Pseudomonadati</taxon>
        <taxon>Bacteroidota</taxon>
        <taxon>Chitinophagia</taxon>
        <taxon>Chitinophagales</taxon>
        <taxon>Chitinophagaceae</taxon>
        <taxon>Chitinophaga</taxon>
    </lineage>
</organism>
<dbReference type="InterPro" id="IPR013131">
    <property type="entry name" value="Mannitol_DH_N"/>
</dbReference>
<dbReference type="InterPro" id="IPR013328">
    <property type="entry name" value="6PGD_dom2"/>
</dbReference>
<dbReference type="SUPFAM" id="SSF51735">
    <property type="entry name" value="NAD(P)-binding Rossmann-fold domains"/>
    <property type="match status" value="1"/>
</dbReference>
<dbReference type="PANTHER" id="PTHR30524">
    <property type="entry name" value="MANNITOL-1-PHOSPHATE 5-DEHYDROGENASE"/>
    <property type="match status" value="1"/>
</dbReference>
<dbReference type="Pfam" id="PF08125">
    <property type="entry name" value="Mannitol_dh_C"/>
    <property type="match status" value="1"/>
</dbReference>
<dbReference type="InterPro" id="IPR008927">
    <property type="entry name" value="6-PGluconate_DH-like_C_sf"/>
</dbReference>
<accession>A0A1I0QVS4</accession>
<evidence type="ECO:0000259" key="3">
    <source>
        <dbReference type="Pfam" id="PF01232"/>
    </source>
</evidence>
<dbReference type="Proteomes" id="UP000199310">
    <property type="component" value="Unassembled WGS sequence"/>
</dbReference>
<protein>
    <submittedName>
        <fullName evidence="5">Tagaturonate reductase</fullName>
    </submittedName>
</protein>
<reference evidence="6" key="1">
    <citation type="submission" date="2016-10" db="EMBL/GenBank/DDBJ databases">
        <authorList>
            <person name="Varghese N."/>
            <person name="Submissions S."/>
        </authorList>
    </citation>
    <scope>NUCLEOTIDE SEQUENCE [LARGE SCALE GENOMIC DNA]</scope>
    <source>
        <strain evidence="6">DSM 3695</strain>
    </source>
</reference>
<dbReference type="GO" id="GO:0008926">
    <property type="term" value="F:mannitol-1-phosphate 5-dehydrogenase activity"/>
    <property type="evidence" value="ECO:0007669"/>
    <property type="project" value="TreeGrafter"/>
</dbReference>
<evidence type="ECO:0000313" key="6">
    <source>
        <dbReference type="Proteomes" id="UP000199310"/>
    </source>
</evidence>
<dbReference type="AlphaFoldDB" id="A0A1I0QVS4"/>
<keyword evidence="2" id="KW-0520">NAD</keyword>